<name>A0AA48M1T9_9ZZZZ</name>
<accession>A0AA48M1T9</accession>
<dbReference type="GO" id="GO:0044423">
    <property type="term" value="C:virion component"/>
    <property type="evidence" value="ECO:0007669"/>
    <property type="project" value="UniProtKB-KW"/>
</dbReference>
<dbReference type="SUPFAM" id="SSF56563">
    <property type="entry name" value="Major capsid protein gp5"/>
    <property type="match status" value="1"/>
</dbReference>
<sequence>MLESVKISRRQSEIRQALAGLVGISDASEDEIRSMEAMDAEYRTNETRYRAALIAEDNERREAGRDLETRGGREWSDLVSRFEMRQVVLNLDEGRALNGATNEIVTEMRSKGGYRGVPVPWEALERRSGETIASGIFDPTQVRPVIDRLFPDSVAARMGGQMIAVDTGLVEIPLTTSSVTAGWAATEVGNTAGPTVFATTERVLKPEQNLGIQVKLTRQSMKQSGDALEAAVRRDINGTMQAVLDAAVFNGTGSSGQPLGVIYGQSTYAYGTTAVSAAASAAAFRTVAATFIGANAANGPANVNVLVHPQTWTYMDAALITNTAVSQWDLHLKNFPAANNVLSTLATLTAGTPDTSVALLTTNAGGVAPFVIGAWGGIDMIRDPYSDAQAGMLRLTALATFDVNILRTAQLHLLTALTVE</sequence>
<evidence type="ECO:0000313" key="4">
    <source>
        <dbReference type="EMBL" id="CAJ0867086.1"/>
    </source>
</evidence>
<dbReference type="InterPro" id="IPR024455">
    <property type="entry name" value="Phage_capsid"/>
</dbReference>
<comment type="subcellular location">
    <subcellularLocation>
        <location evidence="1">Virion</location>
    </subcellularLocation>
</comment>
<dbReference type="InterPro" id="IPR054612">
    <property type="entry name" value="Phage_capsid-like_C"/>
</dbReference>
<evidence type="ECO:0000256" key="2">
    <source>
        <dbReference type="ARBA" id="ARBA00022844"/>
    </source>
</evidence>
<evidence type="ECO:0000259" key="3">
    <source>
        <dbReference type="Pfam" id="PF05065"/>
    </source>
</evidence>
<evidence type="ECO:0000256" key="1">
    <source>
        <dbReference type="ARBA" id="ARBA00004328"/>
    </source>
</evidence>
<dbReference type="EMBL" id="OY288114">
    <property type="protein sequence ID" value="CAJ0867086.1"/>
    <property type="molecule type" value="Genomic_DNA"/>
</dbReference>
<dbReference type="AlphaFoldDB" id="A0AA48M1T9"/>
<feature type="domain" description="Phage capsid-like C-terminal" evidence="3">
    <location>
        <begin position="140"/>
        <end position="414"/>
    </location>
</feature>
<dbReference type="Pfam" id="PF05065">
    <property type="entry name" value="Phage_capsid"/>
    <property type="match status" value="1"/>
</dbReference>
<dbReference type="NCBIfam" id="TIGR01554">
    <property type="entry name" value="major_cap_HK97"/>
    <property type="match status" value="1"/>
</dbReference>
<keyword evidence="2" id="KW-0946">Virion</keyword>
<gene>
    <name evidence="4" type="ORF">AMST5_01920</name>
</gene>
<reference evidence="4" key="1">
    <citation type="submission" date="2023-07" db="EMBL/GenBank/DDBJ databases">
        <authorList>
            <person name="Pelsma A.J. K."/>
        </authorList>
    </citation>
    <scope>NUCLEOTIDE SEQUENCE</scope>
</reference>
<proteinExistence type="predicted"/>
<protein>
    <recommendedName>
        <fullName evidence="3">Phage capsid-like C-terminal domain-containing protein</fullName>
    </recommendedName>
</protein>
<organism evidence="4">
    <name type="scientific">freshwater sediment metagenome</name>
    <dbReference type="NCBI Taxonomy" id="556182"/>
    <lineage>
        <taxon>unclassified sequences</taxon>
        <taxon>metagenomes</taxon>
        <taxon>ecological metagenomes</taxon>
    </lineage>
</organism>